<dbReference type="AlphaFoldDB" id="A0A0J1CKI9"/>
<feature type="domain" description="Transglutaminase-like" evidence="1">
    <location>
        <begin position="158"/>
        <end position="222"/>
    </location>
</feature>
<dbReference type="SMART" id="SM00460">
    <property type="entry name" value="TGc"/>
    <property type="match status" value="1"/>
</dbReference>
<dbReference type="EMBL" id="AEJF01000228">
    <property type="protein sequence ID" value="KLU21237.1"/>
    <property type="molecule type" value="Genomic_DNA"/>
</dbReference>
<proteinExistence type="predicted"/>
<evidence type="ECO:0000313" key="2">
    <source>
        <dbReference type="EMBL" id="KLU21237.1"/>
    </source>
</evidence>
<dbReference type="PATRIC" id="fig|908627.4.peg.8290"/>
<dbReference type="InterPro" id="IPR038765">
    <property type="entry name" value="Papain-like_cys_pep_sf"/>
</dbReference>
<reference evidence="2 3" key="1">
    <citation type="journal article" date="2015" name="Genome Announc.">
        <title>Draft Genome Sequence of Burkholderia sp. Strain PML1(12), an Ectomycorrhizosphere-Inhabiting Bacterium with Effective Mineral-Weathering Ability.</title>
        <authorList>
            <person name="Uroz S."/>
            <person name="Oger P."/>
        </authorList>
    </citation>
    <scope>NUCLEOTIDE SEQUENCE [LARGE SCALE GENOMIC DNA]</scope>
    <source>
        <strain evidence="3">PML1(12)</strain>
    </source>
</reference>
<dbReference type="PANTHER" id="PTHR33490:SF6">
    <property type="entry name" value="SLL1049 PROTEIN"/>
    <property type="match status" value="1"/>
</dbReference>
<dbReference type="OrthoDB" id="5438043at2"/>
<dbReference type="PANTHER" id="PTHR33490">
    <property type="entry name" value="BLR5614 PROTEIN-RELATED"/>
    <property type="match status" value="1"/>
</dbReference>
<accession>A0A0J1CKI9</accession>
<dbReference type="RefSeq" id="WP_047897173.1">
    <property type="nucleotide sequence ID" value="NZ_AEJF01000228.1"/>
</dbReference>
<comment type="caution">
    <text evidence="2">The sequence shown here is derived from an EMBL/GenBank/DDBJ whole genome shotgun (WGS) entry which is preliminary data.</text>
</comment>
<name>A0A0J1CKI9_9BURK</name>
<dbReference type="SUPFAM" id="SSF54001">
    <property type="entry name" value="Cysteine proteinases"/>
    <property type="match status" value="1"/>
</dbReference>
<gene>
    <name evidence="2" type="ORF">EOS_36955</name>
</gene>
<dbReference type="Proteomes" id="UP000035963">
    <property type="component" value="Unassembled WGS sequence"/>
</dbReference>
<dbReference type="Gene3D" id="3.10.620.30">
    <property type="match status" value="1"/>
</dbReference>
<dbReference type="InterPro" id="IPR002931">
    <property type="entry name" value="Transglutaminase-like"/>
</dbReference>
<dbReference type="Pfam" id="PF08379">
    <property type="entry name" value="Bact_transglu_N"/>
    <property type="match status" value="1"/>
</dbReference>
<organism evidence="2 3">
    <name type="scientific">Caballeronia mineralivorans PML1(12)</name>
    <dbReference type="NCBI Taxonomy" id="908627"/>
    <lineage>
        <taxon>Bacteria</taxon>
        <taxon>Pseudomonadati</taxon>
        <taxon>Pseudomonadota</taxon>
        <taxon>Betaproteobacteria</taxon>
        <taxon>Burkholderiales</taxon>
        <taxon>Burkholderiaceae</taxon>
        <taxon>Caballeronia</taxon>
    </lineage>
</organism>
<protein>
    <submittedName>
        <fullName evidence="2">Transglutaminase</fullName>
    </submittedName>
</protein>
<dbReference type="Pfam" id="PF01841">
    <property type="entry name" value="Transglut_core"/>
    <property type="match status" value="1"/>
</dbReference>
<sequence>MRLAIRHISRYHYDQPVPYALQRLRLRPQTCPGQRVIDWQVTVDGIAPSVSYSDGLGNRVDLVRHERNTQQIVIVAEGTVETEDTAGIFGTVNGVAPPWIFERVTTLTHAGECIGALAAPLRSEGKPLDSLHELMSAINSRIAYKPGTTEVGTDAETALRNGQGVCQDHAHVFIAAARLMKIPARYVSGYLLMDGMPAQTASHAWAEAYLDGLGWVGFDAANNTCPDEHYVRIATGLDYRDAMPVSGVRTGQGAETLIVEIDVARSQGSQGSQGSQVQG</sequence>
<evidence type="ECO:0000313" key="3">
    <source>
        <dbReference type="Proteomes" id="UP000035963"/>
    </source>
</evidence>
<keyword evidence="3" id="KW-1185">Reference proteome</keyword>
<evidence type="ECO:0000259" key="1">
    <source>
        <dbReference type="SMART" id="SM00460"/>
    </source>
</evidence>
<dbReference type="InterPro" id="IPR013589">
    <property type="entry name" value="Bac_transglu_N"/>
</dbReference>